<dbReference type="InterPro" id="IPR017972">
    <property type="entry name" value="Cyt_P450_CS"/>
</dbReference>
<evidence type="ECO:0000313" key="14">
    <source>
        <dbReference type="Proteomes" id="UP000009022"/>
    </source>
</evidence>
<dbReference type="InterPro" id="IPR036396">
    <property type="entry name" value="Cyt_P450_sf"/>
</dbReference>
<keyword evidence="11" id="KW-0503">Monooxygenase</keyword>
<feature type="binding site" description="axial binding residue" evidence="10">
    <location>
        <position position="439"/>
    </location>
    <ligand>
        <name>heme</name>
        <dbReference type="ChEBI" id="CHEBI:30413"/>
    </ligand>
    <ligandPart>
        <name>Fe</name>
        <dbReference type="ChEBI" id="CHEBI:18248"/>
    </ligandPart>
</feature>
<dbReference type="RefSeq" id="XP_002112765.1">
    <property type="nucleotide sequence ID" value="XM_002112729.1"/>
</dbReference>
<dbReference type="HOGENOM" id="CLU_001570_5_2_1"/>
<dbReference type="STRING" id="10228.B3RXK2"/>
<dbReference type="PRINTS" id="PR00385">
    <property type="entry name" value="P450"/>
</dbReference>
<evidence type="ECO:0000256" key="3">
    <source>
        <dbReference type="ARBA" id="ARBA00010617"/>
    </source>
</evidence>
<dbReference type="GO" id="GO:0004497">
    <property type="term" value="F:monooxygenase activity"/>
    <property type="evidence" value="ECO:0007669"/>
    <property type="project" value="UniProtKB-KW"/>
</dbReference>
<evidence type="ECO:0000256" key="7">
    <source>
        <dbReference type="ARBA" id="ARBA00023002"/>
    </source>
</evidence>
<evidence type="ECO:0000313" key="13">
    <source>
        <dbReference type="EMBL" id="EDV24875.1"/>
    </source>
</evidence>
<dbReference type="Gene3D" id="1.10.630.10">
    <property type="entry name" value="Cytochrome P450"/>
    <property type="match status" value="1"/>
</dbReference>
<dbReference type="PANTHER" id="PTHR24302:SF15">
    <property type="entry name" value="FATTY-ACID PEROXYGENASE"/>
    <property type="match status" value="1"/>
</dbReference>
<protein>
    <recommendedName>
        <fullName evidence="15">Cytochrome P450</fullName>
    </recommendedName>
</protein>
<evidence type="ECO:0000256" key="9">
    <source>
        <dbReference type="ARBA" id="ARBA00043906"/>
    </source>
</evidence>
<dbReference type="OMA" id="AWIVWHN"/>
<keyword evidence="12" id="KW-1133">Transmembrane helix</keyword>
<accession>B3RXK2</accession>
<dbReference type="PROSITE" id="PS00086">
    <property type="entry name" value="CYTOCHROME_P450"/>
    <property type="match status" value="1"/>
</dbReference>
<comment type="subcellular location">
    <subcellularLocation>
        <location evidence="2">Endoplasmic reticulum membrane</location>
        <topology evidence="2">Peripheral membrane protein</topology>
    </subcellularLocation>
    <subcellularLocation>
        <location evidence="1">Microsome membrane</location>
        <topology evidence="1">Peripheral membrane protein</topology>
    </subcellularLocation>
</comment>
<comment type="similarity">
    <text evidence="3 11">Belongs to the cytochrome P450 family.</text>
</comment>
<evidence type="ECO:0008006" key="15">
    <source>
        <dbReference type="Google" id="ProtNLM"/>
    </source>
</evidence>
<keyword evidence="12" id="KW-0472">Membrane</keyword>
<evidence type="ECO:0000256" key="4">
    <source>
        <dbReference type="ARBA" id="ARBA00022617"/>
    </source>
</evidence>
<evidence type="ECO:0000256" key="6">
    <source>
        <dbReference type="ARBA" id="ARBA00022848"/>
    </source>
</evidence>
<dbReference type="GO" id="GO:0005789">
    <property type="term" value="C:endoplasmic reticulum membrane"/>
    <property type="evidence" value="ECO:0007669"/>
    <property type="project" value="UniProtKB-SubCell"/>
</dbReference>
<evidence type="ECO:0000256" key="1">
    <source>
        <dbReference type="ARBA" id="ARBA00004174"/>
    </source>
</evidence>
<keyword evidence="5 10" id="KW-0479">Metal-binding</keyword>
<keyword evidence="7 11" id="KW-0560">Oxidoreductase</keyword>
<proteinExistence type="inferred from homology"/>
<dbReference type="EMBL" id="DS985245">
    <property type="protein sequence ID" value="EDV24875.1"/>
    <property type="molecule type" value="Genomic_DNA"/>
</dbReference>
<dbReference type="OrthoDB" id="2789670at2759"/>
<name>B3RXK2_TRIAD</name>
<keyword evidence="6" id="KW-0492">Microsome</keyword>
<dbReference type="InterPro" id="IPR050705">
    <property type="entry name" value="Cytochrome_P450_3A"/>
</dbReference>
<dbReference type="PANTHER" id="PTHR24302">
    <property type="entry name" value="CYTOCHROME P450 FAMILY 3"/>
    <property type="match status" value="1"/>
</dbReference>
<dbReference type="FunFam" id="1.10.630.10:FF:000042">
    <property type="entry name" value="Cytochrome P450"/>
    <property type="match status" value="1"/>
</dbReference>
<dbReference type="AlphaFoldDB" id="B3RXK2"/>
<keyword evidence="12" id="KW-0812">Transmembrane</keyword>
<dbReference type="eggNOG" id="KOG0158">
    <property type="taxonomic scope" value="Eukaryota"/>
</dbReference>
<organism evidence="13 14">
    <name type="scientific">Trichoplax adhaerens</name>
    <name type="common">Trichoplax reptans</name>
    <dbReference type="NCBI Taxonomy" id="10228"/>
    <lineage>
        <taxon>Eukaryota</taxon>
        <taxon>Metazoa</taxon>
        <taxon>Placozoa</taxon>
        <taxon>Uniplacotomia</taxon>
        <taxon>Trichoplacea</taxon>
        <taxon>Trichoplacidae</taxon>
        <taxon>Trichoplax</taxon>
    </lineage>
</organism>
<dbReference type="PRINTS" id="PR00463">
    <property type="entry name" value="EP450I"/>
</dbReference>
<evidence type="ECO:0000256" key="12">
    <source>
        <dbReference type="SAM" id="Phobius"/>
    </source>
</evidence>
<evidence type="ECO:0000256" key="10">
    <source>
        <dbReference type="PIRSR" id="PIRSR602401-1"/>
    </source>
</evidence>
<feature type="transmembrane region" description="Helical" evidence="12">
    <location>
        <begin position="212"/>
        <end position="234"/>
    </location>
</feature>
<sequence>MSGYLQSFCQLFCSIILILSLRFIYKNYLLPYWRIKRLGIPVAPPKPIIGNNFDYGSGNQHLAQLKRQEKYGSICGTLFYHIPTIWVGDPEILKVITVSDFSTFPNRYDLNEPRPPFDKAIIQLKNQDWKRVRNILIPTFSASKLKSLMPILNDAGNDLTVTLSKADQEGRPIDIWRTCGVFTMKVTLATVFGLEMDSKEQEKKMTEAASMFFRDITGVVQFLFIYLMPLVGLIEPLLGGKIIESVRYLLKTVENVIQERRENIKAGIPCRKDILQQMIEAGDDDKLNDAEILAQAITFLVAGYDTTANTLGFTCYLLATHPEIQKKLRDEIDAKCPDLDSIEYDTLHDLPYMDMIISETLRLYPTAFFLNRDIKKDTTINGVHFTKDLMIGIPVYAIHHNPKIWSNPEEFIPERFSPKEKAKHAPCSFLPFGNGPRNCVGMRLALLEAKLALVKIMQKFEMRAVPETEIPLTLRSGNTISPINGVVVGVSRRR</sequence>
<evidence type="ECO:0000256" key="11">
    <source>
        <dbReference type="RuleBase" id="RU000461"/>
    </source>
</evidence>
<keyword evidence="4 10" id="KW-0349">Heme</keyword>
<keyword evidence="8 10" id="KW-0408">Iron</keyword>
<dbReference type="InterPro" id="IPR002401">
    <property type="entry name" value="Cyt_P450_E_grp-I"/>
</dbReference>
<dbReference type="PhylomeDB" id="B3RXK2"/>
<dbReference type="Pfam" id="PF00067">
    <property type="entry name" value="p450"/>
    <property type="match status" value="1"/>
</dbReference>
<dbReference type="GO" id="GO:0005506">
    <property type="term" value="F:iron ion binding"/>
    <property type="evidence" value="ECO:0007669"/>
    <property type="project" value="InterPro"/>
</dbReference>
<dbReference type="CDD" id="cd11055">
    <property type="entry name" value="CYP3A-like"/>
    <property type="match status" value="1"/>
</dbReference>
<evidence type="ECO:0000256" key="2">
    <source>
        <dbReference type="ARBA" id="ARBA00004406"/>
    </source>
</evidence>
<dbReference type="GO" id="GO:0016705">
    <property type="term" value="F:oxidoreductase activity, acting on paired donors, with incorporation or reduction of molecular oxygen"/>
    <property type="evidence" value="ECO:0007669"/>
    <property type="project" value="InterPro"/>
</dbReference>
<comment type="cofactor">
    <cofactor evidence="10">
        <name>heme</name>
        <dbReference type="ChEBI" id="CHEBI:30413"/>
    </cofactor>
</comment>
<gene>
    <name evidence="13" type="ORF">TRIADDRAFT_25805</name>
</gene>
<feature type="transmembrane region" description="Helical" evidence="12">
    <location>
        <begin position="6"/>
        <end position="25"/>
    </location>
</feature>
<dbReference type="GO" id="GO:0020037">
    <property type="term" value="F:heme binding"/>
    <property type="evidence" value="ECO:0007669"/>
    <property type="project" value="InterPro"/>
</dbReference>
<dbReference type="InterPro" id="IPR001128">
    <property type="entry name" value="Cyt_P450"/>
</dbReference>
<evidence type="ECO:0000256" key="5">
    <source>
        <dbReference type="ARBA" id="ARBA00022723"/>
    </source>
</evidence>
<dbReference type="KEGG" id="tad:TRIADDRAFT_25805"/>
<dbReference type="Proteomes" id="UP000009022">
    <property type="component" value="Unassembled WGS sequence"/>
</dbReference>
<reference evidence="13 14" key="1">
    <citation type="journal article" date="2008" name="Nature">
        <title>The Trichoplax genome and the nature of placozoans.</title>
        <authorList>
            <person name="Srivastava M."/>
            <person name="Begovic E."/>
            <person name="Chapman J."/>
            <person name="Putnam N.H."/>
            <person name="Hellsten U."/>
            <person name="Kawashima T."/>
            <person name="Kuo A."/>
            <person name="Mitros T."/>
            <person name="Salamov A."/>
            <person name="Carpenter M.L."/>
            <person name="Signorovitch A.Y."/>
            <person name="Moreno M.A."/>
            <person name="Kamm K."/>
            <person name="Grimwood J."/>
            <person name="Schmutz J."/>
            <person name="Shapiro H."/>
            <person name="Grigoriev I.V."/>
            <person name="Buss L.W."/>
            <person name="Schierwater B."/>
            <person name="Dellaporta S.L."/>
            <person name="Rokhsar D.S."/>
        </authorList>
    </citation>
    <scope>NUCLEOTIDE SEQUENCE [LARGE SCALE GENOMIC DNA]</scope>
    <source>
        <strain evidence="13 14">Grell-BS-1999</strain>
    </source>
</reference>
<dbReference type="CTD" id="6753978"/>
<keyword evidence="6" id="KW-0256">Endoplasmic reticulum</keyword>
<dbReference type="SUPFAM" id="SSF48264">
    <property type="entry name" value="Cytochrome P450"/>
    <property type="match status" value="1"/>
</dbReference>
<dbReference type="GeneID" id="6753978"/>
<dbReference type="FunCoup" id="B3RXK2">
    <property type="interactions" value="90"/>
</dbReference>
<evidence type="ECO:0000256" key="8">
    <source>
        <dbReference type="ARBA" id="ARBA00023004"/>
    </source>
</evidence>
<dbReference type="InParanoid" id="B3RXK2"/>
<comment type="function">
    <text evidence="9">Cytochromes P450 are a group of heme-thiolate monooxygenases. They oxidize a variety of structurally unrelated compounds, including steroids, fatty acids, and xenobiotics.</text>
</comment>
<keyword evidence="14" id="KW-1185">Reference proteome</keyword>